<evidence type="ECO:0000256" key="8">
    <source>
        <dbReference type="SAM" id="SignalP"/>
    </source>
</evidence>
<keyword evidence="3" id="KW-0479">Metal-binding</keyword>
<dbReference type="PROSITE" id="PS51257">
    <property type="entry name" value="PROKAR_LIPOPROTEIN"/>
    <property type="match status" value="1"/>
</dbReference>
<dbReference type="InterPro" id="IPR001148">
    <property type="entry name" value="CA_dom"/>
</dbReference>
<keyword evidence="8" id="KW-0732">Signal</keyword>
<feature type="domain" description="Alpha-carbonic anhydrase" evidence="9">
    <location>
        <begin position="65"/>
        <end position="292"/>
    </location>
</feature>
<feature type="region of interest" description="Disordered" evidence="7">
    <location>
        <begin position="29"/>
        <end position="73"/>
    </location>
</feature>
<evidence type="ECO:0000256" key="4">
    <source>
        <dbReference type="ARBA" id="ARBA00022833"/>
    </source>
</evidence>
<dbReference type="PANTHER" id="PTHR18952">
    <property type="entry name" value="CARBONIC ANHYDRASE"/>
    <property type="match status" value="1"/>
</dbReference>
<reference evidence="10 11" key="1">
    <citation type="submission" date="2019-07" db="EMBL/GenBank/DDBJ databases">
        <title>New species of Amycolatopsis and Streptomyces.</title>
        <authorList>
            <person name="Duangmal K."/>
            <person name="Teo W.F.A."/>
            <person name="Lipun K."/>
        </authorList>
    </citation>
    <scope>NUCLEOTIDE SEQUENCE [LARGE SCALE GENOMIC DNA]</scope>
    <source>
        <strain evidence="10 11">TISTR 2346</strain>
    </source>
</reference>
<evidence type="ECO:0000256" key="2">
    <source>
        <dbReference type="ARBA" id="ARBA00012925"/>
    </source>
</evidence>
<feature type="chain" id="PRO_5039467127" description="carbonic anhydrase" evidence="8">
    <location>
        <begin position="27"/>
        <end position="292"/>
    </location>
</feature>
<dbReference type="AlphaFoldDB" id="A0A5N8W227"/>
<feature type="signal peptide" evidence="8">
    <location>
        <begin position="1"/>
        <end position="26"/>
    </location>
</feature>
<name>A0A5N8W227_9ACTN</name>
<dbReference type="Proteomes" id="UP000326979">
    <property type="component" value="Unassembled WGS sequence"/>
</dbReference>
<dbReference type="EC" id="4.2.1.1" evidence="2"/>
<gene>
    <name evidence="10" type="ORF">FNH04_13790</name>
</gene>
<feature type="region of interest" description="Disordered" evidence="7">
    <location>
        <begin position="271"/>
        <end position="292"/>
    </location>
</feature>
<dbReference type="Pfam" id="PF00194">
    <property type="entry name" value="Carb_anhydrase"/>
    <property type="match status" value="1"/>
</dbReference>
<dbReference type="Gene3D" id="3.10.200.10">
    <property type="entry name" value="Alpha carbonic anhydrase"/>
    <property type="match status" value="1"/>
</dbReference>
<keyword evidence="5" id="KW-0456">Lyase</keyword>
<evidence type="ECO:0000313" key="10">
    <source>
        <dbReference type="EMBL" id="MPY40936.1"/>
    </source>
</evidence>
<evidence type="ECO:0000256" key="1">
    <source>
        <dbReference type="ARBA" id="ARBA00010718"/>
    </source>
</evidence>
<evidence type="ECO:0000313" key="11">
    <source>
        <dbReference type="Proteomes" id="UP000326979"/>
    </source>
</evidence>
<dbReference type="PROSITE" id="PS51144">
    <property type="entry name" value="ALPHA_CA_2"/>
    <property type="match status" value="1"/>
</dbReference>
<evidence type="ECO:0000256" key="7">
    <source>
        <dbReference type="SAM" id="MobiDB-lite"/>
    </source>
</evidence>
<dbReference type="RefSeq" id="WP_152783911.1">
    <property type="nucleotide sequence ID" value="NZ_BAABEQ010000008.1"/>
</dbReference>
<dbReference type="InterPro" id="IPR036398">
    <property type="entry name" value="CA_dom_sf"/>
</dbReference>
<evidence type="ECO:0000256" key="3">
    <source>
        <dbReference type="ARBA" id="ARBA00022723"/>
    </source>
</evidence>
<protein>
    <recommendedName>
        <fullName evidence="2">carbonic anhydrase</fullName>
        <ecNumber evidence="2">4.2.1.1</ecNumber>
    </recommendedName>
</protein>
<dbReference type="PANTHER" id="PTHR18952:SF265">
    <property type="entry name" value="CARBONIC ANHYDRASE"/>
    <property type="match status" value="1"/>
</dbReference>
<organism evidence="10 11">
    <name type="scientific">Streptomyces phyllanthi</name>
    <dbReference type="NCBI Taxonomy" id="1803180"/>
    <lineage>
        <taxon>Bacteria</taxon>
        <taxon>Bacillati</taxon>
        <taxon>Actinomycetota</taxon>
        <taxon>Actinomycetes</taxon>
        <taxon>Kitasatosporales</taxon>
        <taxon>Streptomycetaceae</taxon>
        <taxon>Streptomyces</taxon>
    </lineage>
</organism>
<dbReference type="InterPro" id="IPR041891">
    <property type="entry name" value="Alpha_CA_prokaryot-like"/>
</dbReference>
<dbReference type="CDD" id="cd03124">
    <property type="entry name" value="alpha_CA_prokaryotic_like"/>
    <property type="match status" value="1"/>
</dbReference>
<comment type="caution">
    <text evidence="10">The sequence shown here is derived from an EMBL/GenBank/DDBJ whole genome shotgun (WGS) entry which is preliminary data.</text>
</comment>
<keyword evidence="11" id="KW-1185">Reference proteome</keyword>
<proteinExistence type="inferred from homology"/>
<dbReference type="OrthoDB" id="5327615at2"/>
<evidence type="ECO:0000256" key="5">
    <source>
        <dbReference type="ARBA" id="ARBA00023239"/>
    </source>
</evidence>
<dbReference type="SUPFAM" id="SSF51069">
    <property type="entry name" value="Carbonic anhydrase"/>
    <property type="match status" value="1"/>
</dbReference>
<dbReference type="EMBL" id="VJZE01000074">
    <property type="protein sequence ID" value="MPY40936.1"/>
    <property type="molecule type" value="Genomic_DNA"/>
</dbReference>
<comment type="catalytic activity">
    <reaction evidence="6">
        <text>hydrogencarbonate + H(+) = CO2 + H2O</text>
        <dbReference type="Rhea" id="RHEA:10748"/>
        <dbReference type="ChEBI" id="CHEBI:15377"/>
        <dbReference type="ChEBI" id="CHEBI:15378"/>
        <dbReference type="ChEBI" id="CHEBI:16526"/>
        <dbReference type="ChEBI" id="CHEBI:17544"/>
        <dbReference type="EC" id="4.2.1.1"/>
    </reaction>
</comment>
<accession>A0A5N8W227</accession>
<feature type="compositionally biased region" description="Polar residues" evidence="7">
    <location>
        <begin position="276"/>
        <end position="285"/>
    </location>
</feature>
<evidence type="ECO:0000259" key="9">
    <source>
        <dbReference type="PROSITE" id="PS51144"/>
    </source>
</evidence>
<evidence type="ECO:0000256" key="6">
    <source>
        <dbReference type="ARBA" id="ARBA00048348"/>
    </source>
</evidence>
<keyword evidence="4" id="KW-0862">Zinc</keyword>
<comment type="similarity">
    <text evidence="1">Belongs to the alpha-carbonic anhydrase family.</text>
</comment>
<dbReference type="GO" id="GO:0004089">
    <property type="term" value="F:carbonate dehydratase activity"/>
    <property type="evidence" value="ECO:0007669"/>
    <property type="project" value="UniProtKB-EC"/>
</dbReference>
<dbReference type="SMART" id="SM01057">
    <property type="entry name" value="Carb_anhydrase"/>
    <property type="match status" value="1"/>
</dbReference>
<sequence>MSSRVIRMAAIAGVTALTVFTVTSCAGGEGDAAVAQGTPAADAQPQPEAGKDRADQEDDKKGEDAHWSYEGADGPANWATLAEDFEACEAGREQSPIDLDDDKAAGAAVDKAVTIDYKPVTAELVNNGHTIQANVSGGSGIVLDGTTYDLKQFHFHLPSEHTEEGEHAAMEVHFVHADKDGGLAVVGVLMDESDGDTSAFTELFKKLPAKEGATQKIGRALDLTAFLPDDRDQYRYEGSLTTPPCTEGVKWTVLKDEVEVAPGEVAAYKELFPKSNRPTQPLNDRQVTEVDQ</sequence>
<dbReference type="GO" id="GO:0008270">
    <property type="term" value="F:zinc ion binding"/>
    <property type="evidence" value="ECO:0007669"/>
    <property type="project" value="InterPro"/>
</dbReference>
<dbReference type="InterPro" id="IPR023561">
    <property type="entry name" value="Carbonic_anhydrase_a-class"/>
</dbReference>
<feature type="compositionally biased region" description="Basic and acidic residues" evidence="7">
    <location>
        <begin position="49"/>
        <end position="67"/>
    </location>
</feature>